<feature type="region of interest" description="Disordered" evidence="1">
    <location>
        <begin position="344"/>
        <end position="387"/>
    </location>
</feature>
<dbReference type="AlphaFoldDB" id="A0A327ZMV4"/>
<evidence type="ECO:0000313" key="5">
    <source>
        <dbReference type="EMBL" id="RAK43739.1"/>
    </source>
</evidence>
<feature type="domain" description="TPM" evidence="4">
    <location>
        <begin position="36"/>
        <end position="163"/>
    </location>
</feature>
<name>A0A327ZMV4_9STAP</name>
<dbReference type="PANTHER" id="PTHR30373:SF2">
    <property type="entry name" value="UPF0603 PROTEIN YGCG"/>
    <property type="match status" value="1"/>
</dbReference>
<accession>A0A327ZMV4</accession>
<proteinExistence type="predicted"/>
<feature type="transmembrane region" description="Helical" evidence="2">
    <location>
        <begin position="205"/>
        <end position="227"/>
    </location>
</feature>
<evidence type="ECO:0000256" key="3">
    <source>
        <dbReference type="SAM" id="SignalP"/>
    </source>
</evidence>
<keyword evidence="2" id="KW-0472">Membrane</keyword>
<reference evidence="5 6" key="1">
    <citation type="journal article" date="2018" name="Front. Microbiol.">
        <title>Description and Comparative Genomics of Macrococcus caseolyticus subsp. hominis subsp. nov., Macrococcus goetzii sp. nov., Macrococcus epidermidis sp. nov., and Macrococcus bohemicus sp. nov., Novel Macrococci From Human Clinical Material With Virulence Potential and Suspected Uptake of Foreign DNA by Natural Transformation.</title>
        <authorList>
            <person name="Maslanova I."/>
            <person name="Wertheimer Z."/>
            <person name="Sedlacek I."/>
            <person name="Svec P."/>
            <person name="Indrakova A."/>
            <person name="Kovarovic V."/>
            <person name="Schumann P."/>
            <person name="Sproer C."/>
            <person name="Kralova S."/>
            <person name="Sedo O."/>
            <person name="Kristofova L."/>
            <person name="Vrbovska V."/>
            <person name="Fuzik T."/>
            <person name="Petras P."/>
            <person name="Zdrahal Z."/>
            <person name="Ruzickova V."/>
            <person name="Doskar J."/>
            <person name="Pantucek R."/>
        </authorList>
    </citation>
    <scope>NUCLEOTIDE SEQUENCE [LARGE SCALE GENOMIC DNA]</scope>
    <source>
        <strain evidence="5 6">01/688</strain>
    </source>
</reference>
<dbReference type="RefSeq" id="WP_111717188.1">
    <property type="nucleotide sequence ID" value="NZ_JBHSSR010000010.1"/>
</dbReference>
<feature type="compositionally biased region" description="Gly residues" evidence="1">
    <location>
        <begin position="352"/>
        <end position="387"/>
    </location>
</feature>
<sequence length="387" mass="43744">MRYIKLLIIMLILMLVSPFQVNAYTFPELNKDHLYVQDNAKIFSDSEIDYLNRYSEQLEEETGVEMAVFTVNTTGKYRELYATEVINHYGIGKEDLDNGIVILLNLDKGKKYKNRGIEVRVGYGLEGYFNDAKVGRIIDRSGYETLKKGDYSKGTIEVYEAFYDAIEEMYAELPKDASREEIYGLSNYQFVIRQFYLDLYEENDFIMKPVIIMAYYLLITTVLSFLLKYYTKDFHDIFGENTNERRFMIMHGLAVNGRAARYIKMKYNNPFVNILFFLHSIPLLFMEFVCIIYLEIIGALKGKLTSTGIYNETRKDPMYPDLETDTLIRMEKLLPVKTRILDTSAPQFGDGTPLGGGGGSRGGSGGSSGGGGFGGGSSGGGGAGRSF</sequence>
<dbReference type="Proteomes" id="UP000249808">
    <property type="component" value="Unassembled WGS sequence"/>
</dbReference>
<keyword evidence="2" id="KW-0812">Transmembrane</keyword>
<feature type="transmembrane region" description="Helical" evidence="2">
    <location>
        <begin position="271"/>
        <end position="294"/>
    </location>
</feature>
<evidence type="ECO:0000313" key="6">
    <source>
        <dbReference type="Proteomes" id="UP000249808"/>
    </source>
</evidence>
<comment type="caution">
    <text evidence="5">The sequence shown here is derived from an EMBL/GenBank/DDBJ whole genome shotgun (WGS) entry which is preliminary data.</text>
</comment>
<dbReference type="PANTHER" id="PTHR30373">
    <property type="entry name" value="UPF0603 PROTEIN YGCG"/>
    <property type="match status" value="1"/>
</dbReference>
<evidence type="ECO:0000259" key="4">
    <source>
        <dbReference type="Pfam" id="PF04536"/>
    </source>
</evidence>
<gene>
    <name evidence="5" type="ORF">BHU61_11985</name>
</gene>
<evidence type="ECO:0000256" key="1">
    <source>
        <dbReference type="SAM" id="MobiDB-lite"/>
    </source>
</evidence>
<evidence type="ECO:0000256" key="2">
    <source>
        <dbReference type="SAM" id="Phobius"/>
    </source>
</evidence>
<keyword evidence="2" id="KW-1133">Transmembrane helix</keyword>
<keyword evidence="3" id="KW-0732">Signal</keyword>
<feature type="signal peptide" evidence="3">
    <location>
        <begin position="1"/>
        <end position="23"/>
    </location>
</feature>
<dbReference type="EMBL" id="PZJH01000009">
    <property type="protein sequence ID" value="RAK43739.1"/>
    <property type="molecule type" value="Genomic_DNA"/>
</dbReference>
<organism evidence="5 6">
    <name type="scientific">Macrococcus epidermidis</name>
    <dbReference type="NCBI Taxonomy" id="1902580"/>
    <lineage>
        <taxon>Bacteria</taxon>
        <taxon>Bacillati</taxon>
        <taxon>Bacillota</taxon>
        <taxon>Bacilli</taxon>
        <taxon>Bacillales</taxon>
        <taxon>Staphylococcaceae</taxon>
        <taxon>Macrococcus</taxon>
    </lineage>
</organism>
<keyword evidence="6" id="KW-1185">Reference proteome</keyword>
<feature type="chain" id="PRO_5016415835" description="TPM domain-containing protein" evidence="3">
    <location>
        <begin position="24"/>
        <end position="387"/>
    </location>
</feature>
<protein>
    <recommendedName>
        <fullName evidence="4">TPM domain-containing protein</fullName>
    </recommendedName>
</protein>
<dbReference type="Pfam" id="PF04536">
    <property type="entry name" value="TPM_phosphatase"/>
    <property type="match status" value="1"/>
</dbReference>
<dbReference type="Gene3D" id="3.10.310.50">
    <property type="match status" value="1"/>
</dbReference>
<dbReference type="InterPro" id="IPR007621">
    <property type="entry name" value="TPM_dom"/>
</dbReference>